<sequence>MSFLSLRLPPARKAWKSFKSKIQSKLRKLNKSKAIKKQRNRPMKNKSIGFCYNRRYPFKKKAAAAPVYIDRLFKEPMKEVAGTSSKEVGDDMWEALGLASPQMNGIDQRAEEFIRSFRAELHRQEMIARRL</sequence>
<evidence type="ECO:0000313" key="1">
    <source>
        <dbReference type="EMBL" id="TXG63819.1"/>
    </source>
</evidence>
<dbReference type="Proteomes" id="UP000323000">
    <property type="component" value="Chromosome 4"/>
</dbReference>
<dbReference type="OrthoDB" id="1536762at2759"/>
<protein>
    <submittedName>
        <fullName evidence="1">Uncharacterized protein</fullName>
    </submittedName>
</protein>
<accession>A0A5C7I4K7</accession>
<proteinExistence type="predicted"/>
<evidence type="ECO:0000313" key="2">
    <source>
        <dbReference type="Proteomes" id="UP000323000"/>
    </source>
</evidence>
<dbReference type="EMBL" id="VAHF01000004">
    <property type="protein sequence ID" value="TXG63819.1"/>
    <property type="molecule type" value="Genomic_DNA"/>
</dbReference>
<keyword evidence="2" id="KW-1185">Reference proteome</keyword>
<dbReference type="AlphaFoldDB" id="A0A5C7I4K7"/>
<comment type="caution">
    <text evidence="1">The sequence shown here is derived from an EMBL/GenBank/DDBJ whole genome shotgun (WGS) entry which is preliminary data.</text>
</comment>
<organism evidence="1 2">
    <name type="scientific">Acer yangbiense</name>
    <dbReference type="NCBI Taxonomy" id="1000413"/>
    <lineage>
        <taxon>Eukaryota</taxon>
        <taxon>Viridiplantae</taxon>
        <taxon>Streptophyta</taxon>
        <taxon>Embryophyta</taxon>
        <taxon>Tracheophyta</taxon>
        <taxon>Spermatophyta</taxon>
        <taxon>Magnoliopsida</taxon>
        <taxon>eudicotyledons</taxon>
        <taxon>Gunneridae</taxon>
        <taxon>Pentapetalae</taxon>
        <taxon>rosids</taxon>
        <taxon>malvids</taxon>
        <taxon>Sapindales</taxon>
        <taxon>Sapindaceae</taxon>
        <taxon>Hippocastanoideae</taxon>
        <taxon>Acereae</taxon>
        <taxon>Acer</taxon>
    </lineage>
</organism>
<reference evidence="2" key="1">
    <citation type="journal article" date="2019" name="Gigascience">
        <title>De novo genome assembly of the endangered Acer yangbiense, a plant species with extremely small populations endemic to Yunnan Province, China.</title>
        <authorList>
            <person name="Yang J."/>
            <person name="Wariss H.M."/>
            <person name="Tao L."/>
            <person name="Zhang R."/>
            <person name="Yun Q."/>
            <person name="Hollingsworth P."/>
            <person name="Dao Z."/>
            <person name="Luo G."/>
            <person name="Guo H."/>
            <person name="Ma Y."/>
            <person name="Sun W."/>
        </authorList>
    </citation>
    <scope>NUCLEOTIDE SEQUENCE [LARGE SCALE GENOMIC DNA]</scope>
    <source>
        <strain evidence="2">cv. Malutang</strain>
    </source>
</reference>
<name>A0A5C7I4K7_9ROSI</name>
<gene>
    <name evidence="1" type="ORF">EZV62_010813</name>
</gene>